<dbReference type="InterPro" id="IPR050347">
    <property type="entry name" value="Bact_Beta-galactosidase"/>
</dbReference>
<organism evidence="8 9">
    <name type="scientific">Snuella sedimenti</name>
    <dbReference type="NCBI Taxonomy" id="2798802"/>
    <lineage>
        <taxon>Bacteria</taxon>
        <taxon>Pseudomonadati</taxon>
        <taxon>Bacteroidota</taxon>
        <taxon>Flavobacteriia</taxon>
        <taxon>Flavobacteriales</taxon>
        <taxon>Flavobacteriaceae</taxon>
        <taxon>Snuella</taxon>
    </lineage>
</organism>
<evidence type="ECO:0000256" key="4">
    <source>
        <dbReference type="ARBA" id="ARBA00022801"/>
    </source>
</evidence>
<dbReference type="Pfam" id="PF02836">
    <property type="entry name" value="Glyco_hydro_2_C"/>
    <property type="match status" value="1"/>
</dbReference>
<dbReference type="InterPro" id="IPR006103">
    <property type="entry name" value="Glyco_hydro_2_cat"/>
</dbReference>
<comment type="catalytic activity">
    <reaction evidence="1">
        <text>Hydrolysis of terminal non-reducing beta-D-galactose residues in beta-D-galactosides.</text>
        <dbReference type="EC" id="3.2.1.23"/>
    </reaction>
</comment>
<keyword evidence="5" id="KW-0326">Glycosidase</keyword>
<evidence type="ECO:0000256" key="3">
    <source>
        <dbReference type="ARBA" id="ARBA00012756"/>
    </source>
</evidence>
<evidence type="ECO:0000256" key="1">
    <source>
        <dbReference type="ARBA" id="ARBA00001412"/>
    </source>
</evidence>
<dbReference type="SUPFAM" id="SSF49303">
    <property type="entry name" value="beta-Galactosidase/glucuronidase domain"/>
    <property type="match status" value="1"/>
</dbReference>
<dbReference type="Proteomes" id="UP000610931">
    <property type="component" value="Unassembled WGS sequence"/>
</dbReference>
<gene>
    <name evidence="8" type="ORF">JF259_03430</name>
</gene>
<sequence>MRILTQTVMVMLGVCLFSCVNGDVESLDMSGEWHFKMDSLDVGVSEKWYVQVFEDVVMLPGSMAENGKGDKVSVNTKWTGQIVDSAWFKSSKYAAYRKPGNVKIPFWLQPEIHYVGAAWYQKQIVVPSEWQDKVVELRLERPHWETQVWVDGNYVGKQNSLGTPHVYRLTDLKPGKYIVSIRIDNSIHDIDPGLNSHSITDHTQSNWNGIAGTIQLTKRGKLFLDNVRVYPDVVNKMIKVAARINNYTGDSKKCKLKLEVKESADQMKSLGVISKEVTIDTVGQFEIDYLMGDKPLLWDEFTPNLYTMDLSLQSPLGTDTEQVTFGMREFKVDGTRFAINGRPVFLRGTLECAIFPKTGYPATDVETWKRILNVCKAHGLNHMRFHSWCPPEAAFEAADQLGVYLQVEVSSWANVSSSIGNGLPIDKWLYREAECILDAYGNHPSFVMMAYGNEPGGKNQKAYLSEFVSHFKDLDNRRVYTGGAGWPYIENQDYYNNAAPRIQGWGAGLRSVINSRPPETVFDYNDIINKTPMPYVSHEIGQWCAYPNFKEIQKYTGVLKAKNFEIFKETLEENHMGHLADSFLLASGKLQALCYKADIEAALRTRNFAGFQLLDLHDFPGQGTALVGVLDAFWEEKGYITPEEYSRFCNETVPLARLEKRVFNNHEIFTALIEIAHFGSDALNNPKVTWELSNMERVVSEGDFQITNIPIGNGFKLGTVEVDLKGIKSPQKLTLTVRVEGFFNSWDVWVYPLELEEIESTETMRMVKGLDAGTLEYLINGGKVLLSPKQGTIKPEMGGAIGVGFSSIFWNTAWTRGQKPHTLGVLCNPEHPLLAEFPTEYHSNWQWWDAMSHSNAIILDAFSLNLKPIVRVIDDWFTNRRLALIFEAKVGKGKLLFSGIDLHSDLKDRPEARQLLYSVKKYMLSEQFNPKEALTAESVRGLFNN</sequence>
<dbReference type="GO" id="GO:0009341">
    <property type="term" value="C:beta-galactosidase complex"/>
    <property type="evidence" value="ECO:0007669"/>
    <property type="project" value="TreeGrafter"/>
</dbReference>
<dbReference type="Gene3D" id="2.60.120.260">
    <property type="entry name" value="Galactose-binding domain-like"/>
    <property type="match status" value="1"/>
</dbReference>
<dbReference type="EMBL" id="JAELVQ010000002">
    <property type="protein sequence ID" value="MBJ6367135.1"/>
    <property type="molecule type" value="Genomic_DNA"/>
</dbReference>
<evidence type="ECO:0000259" key="7">
    <source>
        <dbReference type="Pfam" id="PF02836"/>
    </source>
</evidence>
<comment type="similarity">
    <text evidence="2">Belongs to the glycosyl hydrolase 2 family.</text>
</comment>
<keyword evidence="9" id="KW-1185">Reference proteome</keyword>
<feature type="domain" description="Glycoside hydrolase family 2 immunoglobulin-like beta-sandwich" evidence="6">
    <location>
        <begin position="223"/>
        <end position="328"/>
    </location>
</feature>
<proteinExistence type="inferred from homology"/>
<dbReference type="PANTHER" id="PTHR46323">
    <property type="entry name" value="BETA-GALACTOSIDASE"/>
    <property type="match status" value="1"/>
</dbReference>
<dbReference type="SUPFAM" id="SSF51445">
    <property type="entry name" value="(Trans)glycosidases"/>
    <property type="match status" value="1"/>
</dbReference>
<protein>
    <recommendedName>
        <fullName evidence="3">beta-galactosidase</fullName>
        <ecNumber evidence="3">3.2.1.23</ecNumber>
    </recommendedName>
</protein>
<evidence type="ECO:0000259" key="6">
    <source>
        <dbReference type="Pfam" id="PF00703"/>
    </source>
</evidence>
<dbReference type="AlphaFoldDB" id="A0A8J7IUU5"/>
<reference evidence="8" key="1">
    <citation type="submission" date="2020-12" db="EMBL/GenBank/DDBJ databases">
        <title>Snuella sp. nov., isolated from sediment in Incheon.</title>
        <authorList>
            <person name="Kim W."/>
        </authorList>
    </citation>
    <scope>NUCLEOTIDE SEQUENCE</scope>
    <source>
        <strain evidence="8">CAU 1569</strain>
    </source>
</reference>
<dbReference type="InterPro" id="IPR008979">
    <property type="entry name" value="Galactose-bd-like_sf"/>
</dbReference>
<dbReference type="SUPFAM" id="SSF49785">
    <property type="entry name" value="Galactose-binding domain-like"/>
    <property type="match status" value="1"/>
</dbReference>
<dbReference type="RefSeq" id="WP_199113352.1">
    <property type="nucleotide sequence ID" value="NZ_JAELVQ010000002.1"/>
</dbReference>
<keyword evidence="4" id="KW-0378">Hydrolase</keyword>
<evidence type="ECO:0000256" key="2">
    <source>
        <dbReference type="ARBA" id="ARBA00007401"/>
    </source>
</evidence>
<dbReference type="InterPro" id="IPR006102">
    <property type="entry name" value="Ig-like_GH2"/>
</dbReference>
<dbReference type="Gene3D" id="3.20.20.80">
    <property type="entry name" value="Glycosidases"/>
    <property type="match status" value="1"/>
</dbReference>
<dbReference type="Pfam" id="PF00703">
    <property type="entry name" value="Glyco_hydro_2"/>
    <property type="match status" value="1"/>
</dbReference>
<dbReference type="InterPro" id="IPR017853">
    <property type="entry name" value="GH"/>
</dbReference>
<accession>A0A8J7IUU5</accession>
<evidence type="ECO:0000313" key="8">
    <source>
        <dbReference type="EMBL" id="MBJ6367135.1"/>
    </source>
</evidence>
<dbReference type="InterPro" id="IPR036156">
    <property type="entry name" value="Beta-gal/glucu_dom_sf"/>
</dbReference>
<name>A0A8J7IUU5_9FLAO</name>
<dbReference type="Gene3D" id="2.60.40.10">
    <property type="entry name" value="Immunoglobulins"/>
    <property type="match status" value="1"/>
</dbReference>
<evidence type="ECO:0000313" key="9">
    <source>
        <dbReference type="Proteomes" id="UP000610931"/>
    </source>
</evidence>
<comment type="caution">
    <text evidence="8">The sequence shown here is derived from an EMBL/GenBank/DDBJ whole genome shotgun (WGS) entry which is preliminary data.</text>
</comment>
<dbReference type="GO" id="GO:0004565">
    <property type="term" value="F:beta-galactosidase activity"/>
    <property type="evidence" value="ECO:0007669"/>
    <property type="project" value="UniProtKB-EC"/>
</dbReference>
<feature type="domain" description="Glycoside hydrolase family 2 catalytic" evidence="7">
    <location>
        <begin position="331"/>
        <end position="479"/>
    </location>
</feature>
<dbReference type="GO" id="GO:0005990">
    <property type="term" value="P:lactose catabolic process"/>
    <property type="evidence" value="ECO:0007669"/>
    <property type="project" value="TreeGrafter"/>
</dbReference>
<evidence type="ECO:0000256" key="5">
    <source>
        <dbReference type="ARBA" id="ARBA00023295"/>
    </source>
</evidence>
<dbReference type="PANTHER" id="PTHR46323:SF2">
    <property type="entry name" value="BETA-GALACTOSIDASE"/>
    <property type="match status" value="1"/>
</dbReference>
<dbReference type="EC" id="3.2.1.23" evidence="3"/>
<dbReference type="InterPro" id="IPR013783">
    <property type="entry name" value="Ig-like_fold"/>
</dbReference>